<keyword evidence="3 6" id="KW-0812">Transmembrane</keyword>
<evidence type="ECO:0000313" key="8">
    <source>
        <dbReference type="Proteomes" id="UP001213681"/>
    </source>
</evidence>
<feature type="transmembrane region" description="Helical" evidence="6">
    <location>
        <begin position="71"/>
        <end position="94"/>
    </location>
</feature>
<feature type="transmembrane region" description="Helical" evidence="6">
    <location>
        <begin position="36"/>
        <end position="59"/>
    </location>
</feature>
<proteinExistence type="predicted"/>
<feature type="transmembrane region" description="Helical" evidence="6">
    <location>
        <begin position="487"/>
        <end position="509"/>
    </location>
</feature>
<reference evidence="7" key="2">
    <citation type="journal article" date="2023" name="IMA Fungus">
        <title>Comparative genomic study of the Penicillium genus elucidates a diverse pangenome and 15 lateral gene transfer events.</title>
        <authorList>
            <person name="Petersen C."/>
            <person name="Sorensen T."/>
            <person name="Nielsen M.R."/>
            <person name="Sondergaard T.E."/>
            <person name="Sorensen J.L."/>
            <person name="Fitzpatrick D.A."/>
            <person name="Frisvad J.C."/>
            <person name="Nielsen K.L."/>
        </authorList>
    </citation>
    <scope>NUCLEOTIDE SEQUENCE</scope>
    <source>
        <strain evidence="7">IBT 16125</strain>
    </source>
</reference>
<dbReference type="AlphaFoldDB" id="A0AAD6C6A5"/>
<gene>
    <name evidence="7" type="ORF">N7458_007214</name>
</gene>
<dbReference type="PANTHER" id="PTHR45649:SF19">
    <property type="entry name" value="TRANSPORTER, PUTATIVE (EUROFUNG)-RELATED"/>
    <property type="match status" value="1"/>
</dbReference>
<dbReference type="GeneID" id="81600839"/>
<evidence type="ECO:0000256" key="2">
    <source>
        <dbReference type="ARBA" id="ARBA00022448"/>
    </source>
</evidence>
<keyword evidence="8" id="KW-1185">Reference proteome</keyword>
<evidence type="ECO:0000256" key="4">
    <source>
        <dbReference type="ARBA" id="ARBA00022989"/>
    </source>
</evidence>
<feature type="transmembrane region" description="Helical" evidence="6">
    <location>
        <begin position="389"/>
        <end position="409"/>
    </location>
</feature>
<dbReference type="PANTHER" id="PTHR45649">
    <property type="entry name" value="AMINO-ACID PERMEASE BAT1"/>
    <property type="match status" value="1"/>
</dbReference>
<keyword evidence="2" id="KW-0813">Transport</keyword>
<evidence type="ECO:0000256" key="1">
    <source>
        <dbReference type="ARBA" id="ARBA00004141"/>
    </source>
</evidence>
<dbReference type="Pfam" id="PF13520">
    <property type="entry name" value="AA_permease_2"/>
    <property type="match status" value="1"/>
</dbReference>
<feature type="transmembrane region" description="Helical" evidence="6">
    <location>
        <begin position="335"/>
        <end position="356"/>
    </location>
</feature>
<feature type="transmembrane region" description="Helical" evidence="6">
    <location>
        <begin position="157"/>
        <end position="177"/>
    </location>
</feature>
<protein>
    <recommendedName>
        <fullName evidence="9">Amino acid transporter</fullName>
    </recommendedName>
</protein>
<dbReference type="InterPro" id="IPR002293">
    <property type="entry name" value="AA/rel_permease1"/>
</dbReference>
<dbReference type="GO" id="GO:0022857">
    <property type="term" value="F:transmembrane transporter activity"/>
    <property type="evidence" value="ECO:0007669"/>
    <property type="project" value="InterPro"/>
</dbReference>
<reference evidence="7" key="1">
    <citation type="submission" date="2022-12" db="EMBL/GenBank/DDBJ databases">
        <authorList>
            <person name="Petersen C."/>
        </authorList>
    </citation>
    <scope>NUCLEOTIDE SEQUENCE</scope>
    <source>
        <strain evidence="7">IBT 16125</strain>
    </source>
</reference>
<dbReference type="RefSeq" id="XP_056766300.1">
    <property type="nucleotide sequence ID" value="XM_056910596.1"/>
</dbReference>
<dbReference type="Gene3D" id="1.20.1740.10">
    <property type="entry name" value="Amino acid/polyamine transporter I"/>
    <property type="match status" value="1"/>
</dbReference>
<evidence type="ECO:0008006" key="9">
    <source>
        <dbReference type="Google" id="ProtNLM"/>
    </source>
</evidence>
<evidence type="ECO:0000256" key="5">
    <source>
        <dbReference type="ARBA" id="ARBA00023136"/>
    </source>
</evidence>
<organism evidence="7 8">
    <name type="scientific">Penicillium daleae</name>
    <dbReference type="NCBI Taxonomy" id="63821"/>
    <lineage>
        <taxon>Eukaryota</taxon>
        <taxon>Fungi</taxon>
        <taxon>Dikarya</taxon>
        <taxon>Ascomycota</taxon>
        <taxon>Pezizomycotina</taxon>
        <taxon>Eurotiomycetes</taxon>
        <taxon>Eurotiomycetidae</taxon>
        <taxon>Eurotiales</taxon>
        <taxon>Aspergillaceae</taxon>
        <taxon>Penicillium</taxon>
    </lineage>
</organism>
<feature type="transmembrane region" description="Helical" evidence="6">
    <location>
        <begin position="114"/>
        <end position="136"/>
    </location>
</feature>
<name>A0AAD6C6A5_9EURO</name>
<comment type="caution">
    <text evidence="7">The sequence shown here is derived from an EMBL/GenBank/DDBJ whole genome shotgun (WGS) entry which is preliminary data.</text>
</comment>
<dbReference type="EMBL" id="JAPVEA010000006">
    <property type="protein sequence ID" value="KAJ5450765.1"/>
    <property type="molecule type" value="Genomic_DNA"/>
</dbReference>
<sequence>MEVKTGHKVEQGHVGNVLVLETLGLEAQMKKNLGPFAILCVGFNICNSWVGLAATMVIGMEQGGSVTVVHGMLVVLFFMCCSALTMAELASVYPTAGGPYHWTSILAPNYSNRVMSYIAACFNIFGWLSITSGVVVQPGQFIQAVRIFFNPEVNVPAWQYFLFFQAANILVLLHNAILQHRTPWVHDIGLVTVMLDSGRHELIRVSVMLSITSFVVIIVTCLSRTTSFNSSEFVWTTFINNTGWKSSAVVFLTGMANPNFMFAGIDGAVHLAEEVSDAAKFVPRALMSTIVIGFITAFGFSLSMLYSLTDFDKVLQGLTGVPIYEIWYQATRSQAAATVFIFVLLSIAFFSLNAVVESSSRLTWAFARDNALLGSKLIGQVHPLLQVPIWALLANATVIFIIGCIYLGSSTAFNAFINSGLLLQQCSFAIPAALLMWHGRSDRVLPESRAFNLGLFGWFANAATVLFAPLITIMYCFPVSMPVTPSGMNYTAAVVGVMGLFSMANWFLYAREHYRGPRLPSM</sequence>
<accession>A0AAD6C6A5</accession>
<dbReference type="Proteomes" id="UP001213681">
    <property type="component" value="Unassembled WGS sequence"/>
</dbReference>
<feature type="transmembrane region" description="Helical" evidence="6">
    <location>
        <begin position="450"/>
        <end position="475"/>
    </location>
</feature>
<keyword evidence="4 6" id="KW-1133">Transmembrane helix</keyword>
<evidence type="ECO:0000313" key="7">
    <source>
        <dbReference type="EMBL" id="KAJ5450765.1"/>
    </source>
</evidence>
<keyword evidence="5 6" id="KW-0472">Membrane</keyword>
<feature type="transmembrane region" description="Helical" evidence="6">
    <location>
        <begin position="285"/>
        <end position="308"/>
    </location>
</feature>
<evidence type="ECO:0000256" key="6">
    <source>
        <dbReference type="SAM" id="Phobius"/>
    </source>
</evidence>
<comment type="subcellular location">
    <subcellularLocation>
        <location evidence="1">Membrane</location>
        <topology evidence="1">Multi-pass membrane protein</topology>
    </subcellularLocation>
</comment>
<feature type="transmembrane region" description="Helical" evidence="6">
    <location>
        <begin position="202"/>
        <end position="222"/>
    </location>
</feature>
<dbReference type="PIRSF" id="PIRSF006060">
    <property type="entry name" value="AA_transporter"/>
    <property type="match status" value="1"/>
</dbReference>
<dbReference type="GO" id="GO:0016020">
    <property type="term" value="C:membrane"/>
    <property type="evidence" value="ECO:0007669"/>
    <property type="project" value="UniProtKB-SubCell"/>
</dbReference>
<feature type="transmembrane region" description="Helical" evidence="6">
    <location>
        <begin position="415"/>
        <end position="438"/>
    </location>
</feature>
<evidence type="ECO:0000256" key="3">
    <source>
        <dbReference type="ARBA" id="ARBA00022692"/>
    </source>
</evidence>